<dbReference type="SUPFAM" id="SSF81301">
    <property type="entry name" value="Nucleotidyltransferase"/>
    <property type="match status" value="1"/>
</dbReference>
<dbReference type="AlphaFoldDB" id="A0A1G2MV75"/>
<dbReference type="Proteomes" id="UP000177565">
    <property type="component" value="Unassembled WGS sequence"/>
</dbReference>
<sequence length="174" mass="20049">MENDLKFLKYIVARLEHAGISCIVFGGWAEELAGVIAPRPHGDIDLLYLSNDFEKVDSFIKNESDITEISAKHFSHKRAFLCNDVMVEIMLVSCRGERFLTNFWGEYEFEWPKISTIRIIDDLNKSEILACAPQVVNYYHQYEGQIAELRARHVHGYVLSSHAICLHDDKTNRS</sequence>
<evidence type="ECO:0000313" key="2">
    <source>
        <dbReference type="Proteomes" id="UP000177565"/>
    </source>
</evidence>
<dbReference type="STRING" id="1802312.A3C06_03835"/>
<evidence type="ECO:0000313" key="1">
    <source>
        <dbReference type="EMBL" id="OHA27179.1"/>
    </source>
</evidence>
<dbReference type="InterPro" id="IPR043519">
    <property type="entry name" value="NT_sf"/>
</dbReference>
<organism evidence="1 2">
    <name type="scientific">Candidatus Taylorbacteria bacterium RIFCSPHIGHO2_02_FULL_46_13</name>
    <dbReference type="NCBI Taxonomy" id="1802312"/>
    <lineage>
        <taxon>Bacteria</taxon>
        <taxon>Candidatus Tayloriibacteriota</taxon>
    </lineage>
</organism>
<dbReference type="Gene3D" id="3.30.460.40">
    <property type="match status" value="1"/>
</dbReference>
<accession>A0A1G2MV75</accession>
<reference evidence="1 2" key="1">
    <citation type="journal article" date="2016" name="Nat. Commun.">
        <title>Thousands of microbial genomes shed light on interconnected biogeochemical processes in an aquifer system.</title>
        <authorList>
            <person name="Anantharaman K."/>
            <person name="Brown C.T."/>
            <person name="Hug L.A."/>
            <person name="Sharon I."/>
            <person name="Castelle C.J."/>
            <person name="Probst A.J."/>
            <person name="Thomas B.C."/>
            <person name="Singh A."/>
            <person name="Wilkins M.J."/>
            <person name="Karaoz U."/>
            <person name="Brodie E.L."/>
            <person name="Williams K.H."/>
            <person name="Hubbard S.S."/>
            <person name="Banfield J.F."/>
        </authorList>
    </citation>
    <scope>NUCLEOTIDE SEQUENCE [LARGE SCALE GENOMIC DNA]</scope>
</reference>
<dbReference type="EMBL" id="MHRQ01000011">
    <property type="protein sequence ID" value="OHA27179.1"/>
    <property type="molecule type" value="Genomic_DNA"/>
</dbReference>
<gene>
    <name evidence="1" type="ORF">A3C06_03835</name>
</gene>
<proteinExistence type="predicted"/>
<evidence type="ECO:0008006" key="3">
    <source>
        <dbReference type="Google" id="ProtNLM"/>
    </source>
</evidence>
<comment type="caution">
    <text evidence="1">The sequence shown here is derived from an EMBL/GenBank/DDBJ whole genome shotgun (WGS) entry which is preliminary data.</text>
</comment>
<name>A0A1G2MV75_9BACT</name>
<protein>
    <recommendedName>
        <fullName evidence="3">Polymerase nucleotidyl transferase domain-containing protein</fullName>
    </recommendedName>
</protein>